<organism evidence="6 7">
    <name type="scientific">candidate division WWE3 bacterium GW2011_GWC2_41_23</name>
    <dbReference type="NCBI Taxonomy" id="1619123"/>
    <lineage>
        <taxon>Bacteria</taxon>
        <taxon>Katanobacteria</taxon>
    </lineage>
</organism>
<protein>
    <recommendedName>
        <fullName evidence="8">Type IV secretion system coupling protein TraD DNA-binding domain-containing protein</fullName>
    </recommendedName>
</protein>
<dbReference type="InterPro" id="IPR002789">
    <property type="entry name" value="HerA_central"/>
</dbReference>
<evidence type="ECO:0000256" key="2">
    <source>
        <dbReference type="SAM" id="Phobius"/>
    </source>
</evidence>
<gene>
    <name evidence="6" type="ORF">UU55_C0009G0015</name>
</gene>
<dbReference type="Gene3D" id="3.40.50.300">
    <property type="entry name" value="P-loop containing nucleotide triphosphate hydrolases"/>
    <property type="match status" value="2"/>
</dbReference>
<dbReference type="InterPro" id="IPR051162">
    <property type="entry name" value="T4SS_component"/>
</dbReference>
<dbReference type="SUPFAM" id="SSF52540">
    <property type="entry name" value="P-loop containing nucleoside triphosphate hydrolases"/>
    <property type="match status" value="1"/>
</dbReference>
<evidence type="ECO:0008006" key="8">
    <source>
        <dbReference type="Google" id="ProtNLM"/>
    </source>
</evidence>
<dbReference type="Pfam" id="PF26449">
    <property type="entry name" value="DUF8128"/>
    <property type="match status" value="1"/>
</dbReference>
<dbReference type="InterPro" id="IPR027417">
    <property type="entry name" value="P-loop_NTPase"/>
</dbReference>
<dbReference type="PANTHER" id="PTHR30121">
    <property type="entry name" value="UNCHARACTERIZED PROTEIN YJGR-RELATED"/>
    <property type="match status" value="1"/>
</dbReference>
<feature type="transmembrane region" description="Helical" evidence="2">
    <location>
        <begin position="23"/>
        <end position="41"/>
    </location>
</feature>
<keyword evidence="2" id="KW-0812">Transmembrane</keyword>
<dbReference type="EMBL" id="LCBB01000009">
    <property type="protein sequence ID" value="KKS02878.1"/>
    <property type="molecule type" value="Genomic_DNA"/>
</dbReference>
<dbReference type="PATRIC" id="fig|1619123.3.peg.618"/>
<dbReference type="InterPro" id="IPR058441">
    <property type="entry name" value="DUF8128"/>
</dbReference>
<dbReference type="PANTHER" id="PTHR30121:SF11">
    <property type="entry name" value="AAA+ ATPASE DOMAIN-CONTAINING PROTEIN"/>
    <property type="match status" value="1"/>
</dbReference>
<evidence type="ECO:0000259" key="4">
    <source>
        <dbReference type="Pfam" id="PF12696"/>
    </source>
</evidence>
<proteinExistence type="predicted"/>
<evidence type="ECO:0000313" key="6">
    <source>
        <dbReference type="EMBL" id="KKS02878.1"/>
    </source>
</evidence>
<comment type="caution">
    <text evidence="6">The sequence shown here is derived from an EMBL/GenBank/DDBJ whole genome shotgun (WGS) entry which is preliminary data.</text>
</comment>
<evidence type="ECO:0000256" key="1">
    <source>
        <dbReference type="SAM" id="MobiDB-lite"/>
    </source>
</evidence>
<accession>A0A0G0YR52</accession>
<dbReference type="Pfam" id="PF12696">
    <property type="entry name" value="TraG-D_C"/>
    <property type="match status" value="1"/>
</dbReference>
<dbReference type="AlphaFoldDB" id="A0A0G0YR52"/>
<dbReference type="Proteomes" id="UP000033947">
    <property type="component" value="Unassembled WGS sequence"/>
</dbReference>
<keyword evidence="2" id="KW-1133">Transmembrane helix</keyword>
<evidence type="ECO:0000313" key="7">
    <source>
        <dbReference type="Proteomes" id="UP000033947"/>
    </source>
</evidence>
<sequence>MDQLNSINGLNTTVENTAHTAEFVAPVLIVLFVALYIFVLWKKRQNEKTSQYKLTFLQVKLPPDNEIEVKAAEHMFSNLMGFQKSFLQSIFTEPFRISFEIVSKADGIAFYVVAPNEIATVVEKQINGAYPTAEIDIINPHEIWDRGSYTQAVELKLRGPSYYPLKIYEDLKNDSLSSITSAMSKLSDDEVIAVQYVIQPAGDNWRLAGRRFCASVRQRAANPEKKVNIDTSFLEGIEKKTALPGFYTKIRIVSVAKDKFTAQTNIQNMLSAFEQFTNMNYNKLVKKTMISTKTLIKNFIYRKVKVKDLYIPIAGIQLYSDTSVMNIEELATVFHFPNKNIETPNIIWLTARKSSAPTNIPTTGLYLGKSNFRGVEKQIFMSQEDRARHFYIIGQTGTGKSQLLMSLALQDIQNGEGVAIIDPHGTDVEELLKKIPASRKDDIILFDASDTERPMGINMLEARSEEEKHLIINSFIALLYKLYDPNHQGIMGPILERTIRNVMLTAMSDPDSTMIDVMRLLTDQNYSKTFMDRITDPLVRRYWIDEVASVPQGKRGENMQYFTAKFDRFVTDSTMRHILGQKKSAFNFDDVMAQKKVLLVDLSKGKIGEENSNFIGLLLVPRILSAALRRHSLLTKGIAYPDFYLYVDEFQNFATPDFATILSEARKYKLNLTVAHQFISQLDDQIKEAVFGNVGTICSFRVGVDDSEFLENQFAPKFTKTDLINLPIGNCYTRMLVKGQPTPPFSLAVDWNKITSTPKNEEFAKAVKEMCRLKYGVPAEEVEEYIKLRAGYEEKKEPEEAPLPKIPPLGRIPF</sequence>
<feature type="domain" description="DUF8128" evidence="5">
    <location>
        <begin position="55"/>
        <end position="348"/>
    </location>
</feature>
<keyword evidence="2" id="KW-0472">Membrane</keyword>
<dbReference type="InterPro" id="IPR032689">
    <property type="entry name" value="TraG-D_C"/>
</dbReference>
<dbReference type="Pfam" id="PF01935">
    <property type="entry name" value="DUF87"/>
    <property type="match status" value="1"/>
</dbReference>
<feature type="domain" description="Helicase HerA central" evidence="3">
    <location>
        <begin position="387"/>
        <end position="425"/>
    </location>
</feature>
<evidence type="ECO:0000259" key="3">
    <source>
        <dbReference type="Pfam" id="PF01935"/>
    </source>
</evidence>
<reference evidence="6 7" key="1">
    <citation type="journal article" date="2015" name="Nature">
        <title>rRNA introns, odd ribosomes, and small enigmatic genomes across a large radiation of phyla.</title>
        <authorList>
            <person name="Brown C.T."/>
            <person name="Hug L.A."/>
            <person name="Thomas B.C."/>
            <person name="Sharon I."/>
            <person name="Castelle C.J."/>
            <person name="Singh A."/>
            <person name="Wilkins M.J."/>
            <person name="Williams K.H."/>
            <person name="Banfield J.F."/>
        </authorList>
    </citation>
    <scope>NUCLEOTIDE SEQUENCE [LARGE SCALE GENOMIC DNA]</scope>
</reference>
<feature type="region of interest" description="Disordered" evidence="1">
    <location>
        <begin position="794"/>
        <end position="814"/>
    </location>
</feature>
<dbReference type="CDD" id="cd01127">
    <property type="entry name" value="TrwB_TraG_TraD_VirD4"/>
    <property type="match status" value="1"/>
</dbReference>
<feature type="domain" description="TraD/TraG TraM recognition site" evidence="4">
    <location>
        <begin position="643"/>
        <end position="711"/>
    </location>
</feature>
<name>A0A0G0YR52_UNCKA</name>
<evidence type="ECO:0000259" key="5">
    <source>
        <dbReference type="Pfam" id="PF26449"/>
    </source>
</evidence>